<gene>
    <name evidence="3" type="ORF">M2280_005371</name>
</gene>
<dbReference type="Pfam" id="PF02342">
    <property type="entry name" value="TerD"/>
    <property type="match status" value="1"/>
</dbReference>
<feature type="domain" description="TerD" evidence="2">
    <location>
        <begin position="2"/>
        <end position="155"/>
    </location>
</feature>
<dbReference type="InterPro" id="IPR003325">
    <property type="entry name" value="TerD"/>
</dbReference>
<evidence type="ECO:0000259" key="2">
    <source>
        <dbReference type="Pfam" id="PF02342"/>
    </source>
</evidence>
<keyword evidence="4" id="KW-1185">Reference proteome</keyword>
<dbReference type="CDD" id="cd06974">
    <property type="entry name" value="TerD_like"/>
    <property type="match status" value="1"/>
</dbReference>
<protein>
    <submittedName>
        <fullName evidence="3">Tellurite resistance protein TerA</fullName>
    </submittedName>
</protein>
<dbReference type="EMBL" id="JARXVC010000018">
    <property type="protein sequence ID" value="MDH6284119.1"/>
    <property type="molecule type" value="Genomic_DNA"/>
</dbReference>
<comment type="caution">
    <text evidence="3">The sequence shown here is derived from an EMBL/GenBank/DDBJ whole genome shotgun (WGS) entry which is preliminary data.</text>
</comment>
<dbReference type="Gene3D" id="2.60.60.30">
    <property type="entry name" value="sav2460 like domains"/>
    <property type="match status" value="1"/>
</dbReference>
<dbReference type="RefSeq" id="WP_280763360.1">
    <property type="nucleotide sequence ID" value="NZ_JARXVC010000018.1"/>
</dbReference>
<dbReference type="Proteomes" id="UP001160334">
    <property type="component" value="Unassembled WGS sequence"/>
</dbReference>
<reference evidence="3 4" key="1">
    <citation type="submission" date="2023-04" db="EMBL/GenBank/DDBJ databases">
        <title>Forest soil microbial communities from Buena Vista Peninsula, Colon Province, Panama.</title>
        <authorList>
            <person name="Bouskill N."/>
        </authorList>
    </citation>
    <scope>NUCLEOTIDE SEQUENCE [LARGE SCALE GENOMIC DNA]</scope>
    <source>
        <strain evidence="3 4">CFH S0262</strain>
    </source>
</reference>
<comment type="similarity">
    <text evidence="1">Belongs to the CAPAB/TerDEXZ family.</text>
</comment>
<organism evidence="3 4">
    <name type="scientific">Prescottella agglutinans</name>
    <dbReference type="NCBI Taxonomy" id="1644129"/>
    <lineage>
        <taxon>Bacteria</taxon>
        <taxon>Bacillati</taxon>
        <taxon>Actinomycetota</taxon>
        <taxon>Actinomycetes</taxon>
        <taxon>Mycobacteriales</taxon>
        <taxon>Nocardiaceae</taxon>
        <taxon>Prescottella</taxon>
    </lineage>
</organism>
<accession>A0ABT6MIH5</accession>
<dbReference type="InterPro" id="IPR051324">
    <property type="entry name" value="Stress/Tellurium_Resist"/>
</dbReference>
<evidence type="ECO:0000313" key="3">
    <source>
        <dbReference type="EMBL" id="MDH6284119.1"/>
    </source>
</evidence>
<dbReference type="PANTHER" id="PTHR32097">
    <property type="entry name" value="CAMP-BINDING PROTEIN 1-RELATED"/>
    <property type="match status" value="1"/>
</dbReference>
<dbReference type="PANTHER" id="PTHR32097:SF4">
    <property type="entry name" value="GENERAL STRESS PROTEIN 16U"/>
    <property type="match status" value="1"/>
</dbReference>
<name>A0ABT6MIH5_9NOCA</name>
<proteinExistence type="inferred from homology"/>
<evidence type="ECO:0000313" key="4">
    <source>
        <dbReference type="Proteomes" id="UP001160334"/>
    </source>
</evidence>
<sequence>MHLSKGSKTDLVNDQYDISIAVPTAANTADIAAVLLGANGQVRTDDDFVFFNNPKVAGVTLLSDTSLVVDLGSVPSDVERVLITASTEAQGQRFQDVPGLSIEIRGVDQELSFTPPGLTVETVLQVVAFYRRGSGWRLDAIGQGYGEGLAKFATEHGIVVDDRGAADAAAAGSSTAAGAPASAPVPTTPVPPSVPAASASAPISFEKVKISLTKDSASKTARIDLRKSQGDPNWVLTVGLEWDGRGAKYDRNGNVKRYGTGDLDVYFFCRNEETNKYVVISGERNHLGSLDKWPHMHHYGDSKGPGNGNKPATEQVRVLPKENGDLLVNVYQSVDNGAGAIDTFGKPRVAIRYGRAGHDGLPGSDGDEILVYVGNGQDSYWATVAHIDVQDGVLTVDGETRYSRRGSECMPVLDAAGNWAREASDGPVGRSKKKHRGIGLTKYTGRCPDHK</sequence>
<evidence type="ECO:0000256" key="1">
    <source>
        <dbReference type="ARBA" id="ARBA00008775"/>
    </source>
</evidence>